<evidence type="ECO:0000256" key="12">
    <source>
        <dbReference type="ARBA" id="ARBA00071225"/>
    </source>
</evidence>
<evidence type="ECO:0000256" key="14">
    <source>
        <dbReference type="SAM" id="MobiDB-lite"/>
    </source>
</evidence>
<evidence type="ECO:0000313" key="16">
    <source>
        <dbReference type="EMBL" id="KAK7309163.1"/>
    </source>
</evidence>
<evidence type="ECO:0000256" key="9">
    <source>
        <dbReference type="ARBA" id="ARBA00023274"/>
    </source>
</evidence>
<evidence type="ECO:0000256" key="3">
    <source>
        <dbReference type="ARBA" id="ARBA00022640"/>
    </source>
</evidence>
<dbReference type="GO" id="GO:0005634">
    <property type="term" value="C:nucleus"/>
    <property type="evidence" value="ECO:0007669"/>
    <property type="project" value="TreeGrafter"/>
</dbReference>
<keyword evidence="7" id="KW-0809">Transit peptide</keyword>
<keyword evidence="5" id="KW-0677">Repeat</keyword>
<evidence type="ECO:0000256" key="1">
    <source>
        <dbReference type="ARBA" id="ARBA00004229"/>
    </source>
</evidence>
<keyword evidence="8" id="KW-0508">mRNA splicing</keyword>
<dbReference type="Pfam" id="PF14622">
    <property type="entry name" value="Ribonucleas_3_3"/>
    <property type="match status" value="1"/>
</dbReference>
<dbReference type="GO" id="GO:1990904">
    <property type="term" value="C:ribonucleoprotein complex"/>
    <property type="evidence" value="ECO:0007669"/>
    <property type="project" value="UniProtKB-KW"/>
</dbReference>
<evidence type="ECO:0000256" key="4">
    <source>
        <dbReference type="ARBA" id="ARBA00022664"/>
    </source>
</evidence>
<keyword evidence="6" id="KW-0694">RNA-binding</keyword>
<feature type="region of interest" description="Disordered" evidence="14">
    <location>
        <begin position="23"/>
        <end position="52"/>
    </location>
</feature>
<keyword evidence="4" id="KW-0507">mRNA processing</keyword>
<proteinExistence type="predicted"/>
<dbReference type="CDD" id="cd00593">
    <property type="entry name" value="RIBOc"/>
    <property type="match status" value="2"/>
</dbReference>
<accession>A0AAN9K3E7</accession>
<dbReference type="EMBL" id="JAYKXN010000002">
    <property type="protein sequence ID" value="KAK7309163.1"/>
    <property type="molecule type" value="Genomic_DNA"/>
</dbReference>
<comment type="caution">
    <text evidence="16">The sequence shown here is derived from an EMBL/GenBank/DDBJ whole genome shotgun (WGS) entry which is preliminary data.</text>
</comment>
<dbReference type="FunFam" id="1.10.1520.10:FF:000009">
    <property type="entry name" value="Ribonuclease III domain-containing protein RNC1, chloroplastic"/>
    <property type="match status" value="1"/>
</dbReference>
<evidence type="ECO:0000256" key="6">
    <source>
        <dbReference type="ARBA" id="ARBA00022884"/>
    </source>
</evidence>
<feature type="compositionally biased region" description="Low complexity" evidence="14">
    <location>
        <begin position="33"/>
        <end position="47"/>
    </location>
</feature>
<evidence type="ECO:0000313" key="17">
    <source>
        <dbReference type="Proteomes" id="UP001359559"/>
    </source>
</evidence>
<dbReference type="GO" id="GO:0004525">
    <property type="term" value="F:ribonuclease III activity"/>
    <property type="evidence" value="ECO:0007669"/>
    <property type="project" value="InterPro"/>
</dbReference>
<sequence length="598" mass="69138">MNYNLGEYLVTYACVVRCNITLSHPSENPTPKPRNTTTPQTLSSTLSKPITQTQESTTLIMELSSSFSLSPKPCSSTSHNHHSFSSSLSPFPIQVFIRNTKSRNPTSQNSFRILAVALDPQKDLPKNSPQQLLRELAERKRATSPKKGPPRRFILRPPIDDNKLAERFLNSPQLSLKSFPLLSSCLPSSRLNNADKLWIDEYLLEAKQALGCSLELSETLGDDNPAKNFDTLLYLAFQHPSCERTKARNMRSGHSRLSFLGQYVLELALAELFLQRYPRESPGPMRERVFGLIGKRNLPKWIKAASLQNLVFPYDNMDKMLRKEKEGPVKSVFWALFGAIYLCFGMAEVYRVLFEVFGMDPEAEDCQPRLRRQLEDVDYVSTEFEGKLSWHDIVAYKPPADALFAHPRLFRACVPPGMHRFRGNIWDFENRPQVMTTLGYPLEMTDSIPEITEARNIELGLGLQLSFMHPSKYKFEHPRFCYERLEYIGQKIQDLVMAERLLMKHLDAPGLWLQQRHRGLLMNKYCGRYLRGKHLHRFIIYDEKVQDTYEHNRRKRNPATTAVQQALHGLSYLVYGKRDVRRLMFEVFDFEQIQPKEV</sequence>
<protein>
    <recommendedName>
        <fullName evidence="12">Ribonuclease III domain-containing protein RNC1, chloroplastic</fullName>
    </recommendedName>
    <alternativeName>
        <fullName evidence="13">Chloroplast ribonuclease III domain protein</fullName>
    </alternativeName>
</protein>
<dbReference type="Gene3D" id="1.10.1520.10">
    <property type="entry name" value="Ribonuclease III domain"/>
    <property type="match status" value="2"/>
</dbReference>
<dbReference type="AlphaFoldDB" id="A0AAN9K3E7"/>
<keyword evidence="3" id="KW-0934">Plastid</keyword>
<dbReference type="InterPro" id="IPR036389">
    <property type="entry name" value="RNase_III_sf"/>
</dbReference>
<keyword evidence="9" id="KW-0687">Ribonucleoprotein</keyword>
<dbReference type="PANTHER" id="PTHR11207:SF34">
    <property type="entry name" value="RIBONUCLEASE III DOMAIN-CONTAINING PROTEIN RNC1, CHLOROPLASTIC"/>
    <property type="match status" value="1"/>
</dbReference>
<evidence type="ECO:0000256" key="13">
    <source>
        <dbReference type="ARBA" id="ARBA00075737"/>
    </source>
</evidence>
<dbReference type="SMART" id="SM00535">
    <property type="entry name" value="RIBOc"/>
    <property type="match status" value="1"/>
</dbReference>
<name>A0AAN9K3E7_CLITE</name>
<evidence type="ECO:0000256" key="10">
    <source>
        <dbReference type="ARBA" id="ARBA00057170"/>
    </source>
</evidence>
<evidence type="ECO:0000259" key="15">
    <source>
        <dbReference type="PROSITE" id="PS50142"/>
    </source>
</evidence>
<dbReference type="GO" id="GO:0003725">
    <property type="term" value="F:double-stranded RNA binding"/>
    <property type="evidence" value="ECO:0007669"/>
    <property type="project" value="TreeGrafter"/>
</dbReference>
<organism evidence="16 17">
    <name type="scientific">Clitoria ternatea</name>
    <name type="common">Butterfly pea</name>
    <dbReference type="NCBI Taxonomy" id="43366"/>
    <lineage>
        <taxon>Eukaryota</taxon>
        <taxon>Viridiplantae</taxon>
        <taxon>Streptophyta</taxon>
        <taxon>Embryophyta</taxon>
        <taxon>Tracheophyta</taxon>
        <taxon>Spermatophyta</taxon>
        <taxon>Magnoliopsida</taxon>
        <taxon>eudicotyledons</taxon>
        <taxon>Gunneridae</taxon>
        <taxon>Pentapetalae</taxon>
        <taxon>rosids</taxon>
        <taxon>fabids</taxon>
        <taxon>Fabales</taxon>
        <taxon>Fabaceae</taxon>
        <taxon>Papilionoideae</taxon>
        <taxon>50 kb inversion clade</taxon>
        <taxon>NPAAA clade</taxon>
        <taxon>indigoferoid/millettioid clade</taxon>
        <taxon>Phaseoleae</taxon>
        <taxon>Clitoria</taxon>
    </lineage>
</organism>
<reference evidence="16 17" key="1">
    <citation type="submission" date="2024-01" db="EMBL/GenBank/DDBJ databases">
        <title>The genomes of 5 underutilized Papilionoideae crops provide insights into root nodulation and disease resistance.</title>
        <authorList>
            <person name="Yuan L."/>
        </authorList>
    </citation>
    <scope>NUCLEOTIDE SEQUENCE [LARGE SCALE GENOMIC DNA]</scope>
    <source>
        <strain evidence="16">LY-2023</strain>
        <tissue evidence="16">Leaf</tissue>
    </source>
</reference>
<evidence type="ECO:0000256" key="5">
    <source>
        <dbReference type="ARBA" id="ARBA00022737"/>
    </source>
</evidence>
<comment type="subcellular location">
    <subcellularLocation>
        <location evidence="1">Plastid</location>
        <location evidence="1">Chloroplast</location>
    </subcellularLocation>
</comment>
<dbReference type="InterPro" id="IPR000999">
    <property type="entry name" value="RNase_III_dom"/>
</dbReference>
<dbReference type="GO" id="GO:0008380">
    <property type="term" value="P:RNA splicing"/>
    <property type="evidence" value="ECO:0007669"/>
    <property type="project" value="UniProtKB-KW"/>
</dbReference>
<dbReference type="PROSITE" id="PS50142">
    <property type="entry name" value="RNASE_3_2"/>
    <property type="match status" value="1"/>
</dbReference>
<dbReference type="FunFam" id="1.10.1520.10:FF:000011">
    <property type="entry name" value="Ribonuclease III domain-containing protein RNC1, chloroplastic"/>
    <property type="match status" value="1"/>
</dbReference>
<comment type="function">
    <text evidence="10">Binds specific group II introns in chloroplasts and facilitates their splicing. Acts on both subgroup IIA and subgroup IIB introns. The substrates of the subgroup II also require the CRM domain proteins CAF1 or CAF2. Binds both single-stranded and double-stranded RNA non-specifically, but lacks endonuclease activity. Required for plastid ribosome biogenesis.</text>
</comment>
<gene>
    <name evidence="16" type="ORF">RJT34_05684</name>
</gene>
<evidence type="ECO:0000256" key="11">
    <source>
        <dbReference type="ARBA" id="ARBA00065223"/>
    </source>
</evidence>
<dbReference type="SUPFAM" id="SSF69065">
    <property type="entry name" value="RNase III domain-like"/>
    <property type="match status" value="2"/>
</dbReference>
<keyword evidence="17" id="KW-1185">Reference proteome</keyword>
<comment type="subunit">
    <text evidence="11">Interacts with RNA. Part of large ribonucleo-protein particles that contain CAF1 and/or CAF2.</text>
</comment>
<evidence type="ECO:0000256" key="2">
    <source>
        <dbReference type="ARBA" id="ARBA00022528"/>
    </source>
</evidence>
<dbReference type="PANTHER" id="PTHR11207">
    <property type="entry name" value="RIBONUCLEASE III"/>
    <property type="match status" value="1"/>
</dbReference>
<evidence type="ECO:0000256" key="8">
    <source>
        <dbReference type="ARBA" id="ARBA00023187"/>
    </source>
</evidence>
<evidence type="ECO:0000256" key="7">
    <source>
        <dbReference type="ARBA" id="ARBA00022946"/>
    </source>
</evidence>
<keyword evidence="2" id="KW-0150">Chloroplast</keyword>
<dbReference type="Proteomes" id="UP001359559">
    <property type="component" value="Unassembled WGS sequence"/>
</dbReference>
<feature type="domain" description="RNase III" evidence="15">
    <location>
        <begin position="232"/>
        <end position="345"/>
    </location>
</feature>
<dbReference type="GO" id="GO:0006397">
    <property type="term" value="P:mRNA processing"/>
    <property type="evidence" value="ECO:0007669"/>
    <property type="project" value="UniProtKB-KW"/>
</dbReference>
<dbReference type="GO" id="GO:0009507">
    <property type="term" value="C:chloroplast"/>
    <property type="evidence" value="ECO:0007669"/>
    <property type="project" value="UniProtKB-SubCell"/>
</dbReference>
<dbReference type="GO" id="GO:0010468">
    <property type="term" value="P:regulation of gene expression"/>
    <property type="evidence" value="ECO:0007669"/>
    <property type="project" value="TreeGrafter"/>
</dbReference>